<keyword evidence="3" id="KW-1185">Reference proteome</keyword>
<evidence type="ECO:0000313" key="2">
    <source>
        <dbReference type="EMBL" id="OBZ70532.1"/>
    </source>
</evidence>
<dbReference type="EMBL" id="LUGG01000013">
    <property type="protein sequence ID" value="OBZ70532.1"/>
    <property type="molecule type" value="Genomic_DNA"/>
</dbReference>
<feature type="region of interest" description="Disordered" evidence="1">
    <location>
        <begin position="67"/>
        <end position="97"/>
    </location>
</feature>
<evidence type="ECO:0000313" key="3">
    <source>
        <dbReference type="Proteomes" id="UP000092993"/>
    </source>
</evidence>
<sequence length="97" mass="10446">MAEIIELLKFDRTRLDRVLEHLEQTIATSSLIVVASNVIQDVHTVSADPASASIPLFVDKVNIDPALPHLSPDPAPTNLSSITNPTPAQRAPLTNSK</sequence>
<protein>
    <submittedName>
        <fullName evidence="2">Uncharacterized protein</fullName>
    </submittedName>
</protein>
<feature type="compositionally biased region" description="Polar residues" evidence="1">
    <location>
        <begin position="77"/>
        <end position="97"/>
    </location>
</feature>
<comment type="caution">
    <text evidence="2">The sequence shown here is derived from an EMBL/GenBank/DDBJ whole genome shotgun (WGS) entry which is preliminary data.</text>
</comment>
<dbReference type="AlphaFoldDB" id="A0A1C7M0W1"/>
<evidence type="ECO:0000256" key="1">
    <source>
        <dbReference type="SAM" id="MobiDB-lite"/>
    </source>
</evidence>
<organism evidence="2 3">
    <name type="scientific">Grifola frondosa</name>
    <name type="common">Maitake</name>
    <name type="synonym">Polyporus frondosus</name>
    <dbReference type="NCBI Taxonomy" id="5627"/>
    <lineage>
        <taxon>Eukaryota</taxon>
        <taxon>Fungi</taxon>
        <taxon>Dikarya</taxon>
        <taxon>Basidiomycota</taxon>
        <taxon>Agaricomycotina</taxon>
        <taxon>Agaricomycetes</taxon>
        <taxon>Polyporales</taxon>
        <taxon>Grifolaceae</taxon>
        <taxon>Grifola</taxon>
    </lineage>
</organism>
<name>A0A1C7M0W1_GRIFR</name>
<gene>
    <name evidence="2" type="ORF">A0H81_09420</name>
</gene>
<proteinExistence type="predicted"/>
<reference evidence="2 3" key="1">
    <citation type="submission" date="2016-03" db="EMBL/GenBank/DDBJ databases">
        <title>Whole genome sequencing of Grifola frondosa 9006-11.</title>
        <authorList>
            <person name="Min B."/>
            <person name="Park H."/>
            <person name="Kim J.-G."/>
            <person name="Cho H."/>
            <person name="Oh Y.-L."/>
            <person name="Kong W.-S."/>
            <person name="Choi I.-G."/>
        </authorList>
    </citation>
    <scope>NUCLEOTIDE SEQUENCE [LARGE SCALE GENOMIC DNA]</scope>
    <source>
        <strain evidence="2 3">9006-11</strain>
    </source>
</reference>
<dbReference type="Proteomes" id="UP000092993">
    <property type="component" value="Unassembled WGS sequence"/>
</dbReference>
<accession>A0A1C7M0W1</accession>